<evidence type="ECO:0000313" key="2">
    <source>
        <dbReference type="EMBL" id="CAL1265447.1"/>
    </source>
</evidence>
<dbReference type="EMBL" id="CAXIEN010000017">
    <property type="protein sequence ID" value="CAL1265447.1"/>
    <property type="molecule type" value="Genomic_DNA"/>
</dbReference>
<dbReference type="AlphaFoldDB" id="A0AAV1Z1R3"/>
<feature type="compositionally biased region" description="Basic and acidic residues" evidence="1">
    <location>
        <begin position="48"/>
        <end position="65"/>
    </location>
</feature>
<feature type="region of interest" description="Disordered" evidence="1">
    <location>
        <begin position="172"/>
        <end position="212"/>
    </location>
</feature>
<reference evidence="2 3" key="1">
    <citation type="submission" date="2024-04" db="EMBL/GenBank/DDBJ databases">
        <authorList>
            <person name="Rising A."/>
            <person name="Reimegard J."/>
            <person name="Sonavane S."/>
            <person name="Akerstrom W."/>
            <person name="Nylinder S."/>
            <person name="Hedman E."/>
            <person name="Kallberg Y."/>
        </authorList>
    </citation>
    <scope>NUCLEOTIDE SEQUENCE [LARGE SCALE GENOMIC DNA]</scope>
</reference>
<feature type="region of interest" description="Disordered" evidence="1">
    <location>
        <begin position="41"/>
        <end position="67"/>
    </location>
</feature>
<organism evidence="2 3">
    <name type="scientific">Larinioides sclopetarius</name>
    <dbReference type="NCBI Taxonomy" id="280406"/>
    <lineage>
        <taxon>Eukaryota</taxon>
        <taxon>Metazoa</taxon>
        <taxon>Ecdysozoa</taxon>
        <taxon>Arthropoda</taxon>
        <taxon>Chelicerata</taxon>
        <taxon>Arachnida</taxon>
        <taxon>Araneae</taxon>
        <taxon>Araneomorphae</taxon>
        <taxon>Entelegynae</taxon>
        <taxon>Araneoidea</taxon>
        <taxon>Araneidae</taxon>
        <taxon>Larinioides</taxon>
    </lineage>
</organism>
<evidence type="ECO:0000313" key="3">
    <source>
        <dbReference type="Proteomes" id="UP001497382"/>
    </source>
</evidence>
<sequence length="212" mass="23799">MSYELGEIIFLKEEGVDWWETIKKVPIKILDQDFGTEVPISDLTDSPAYEKPEEGSSSLSKDKPEAPLGLDSFKRKADLVKNTGYSKVAFDKGYFEAEICSKQFDNKAFNVKIDKGFLVIYATGQMTEGDGTVWRKFERRYMLPHDCHISNIDRQVTIEYIVGGIKVNVAKRDPDASKRSPGKHPALKAAGRSPSPLKSPPREKQTTPKKSV</sequence>
<keyword evidence="3" id="KW-1185">Reference proteome</keyword>
<evidence type="ECO:0008006" key="4">
    <source>
        <dbReference type="Google" id="ProtNLM"/>
    </source>
</evidence>
<protein>
    <recommendedName>
        <fullName evidence="4">SHSP domain-containing protein</fullName>
    </recommendedName>
</protein>
<dbReference type="InterPro" id="IPR008978">
    <property type="entry name" value="HSP20-like_chaperone"/>
</dbReference>
<gene>
    <name evidence="2" type="ORF">LARSCL_LOCUS2533</name>
</gene>
<evidence type="ECO:0000256" key="1">
    <source>
        <dbReference type="SAM" id="MobiDB-lite"/>
    </source>
</evidence>
<dbReference type="Proteomes" id="UP001497382">
    <property type="component" value="Unassembled WGS sequence"/>
</dbReference>
<proteinExistence type="predicted"/>
<comment type="caution">
    <text evidence="2">The sequence shown here is derived from an EMBL/GenBank/DDBJ whole genome shotgun (WGS) entry which is preliminary data.</text>
</comment>
<name>A0AAV1Z1R3_9ARAC</name>
<accession>A0AAV1Z1R3</accession>
<dbReference type="Gene3D" id="2.60.40.790">
    <property type="match status" value="1"/>
</dbReference>